<gene>
    <name evidence="1" type="ORF">M2319_000281</name>
</gene>
<dbReference type="EMBL" id="JAOQNS010000001">
    <property type="protein sequence ID" value="MCW2305965.1"/>
    <property type="molecule type" value="Genomic_DNA"/>
</dbReference>
<dbReference type="PANTHER" id="PTHR48100">
    <property type="entry name" value="BROAD-SPECIFICITY PHOSPHATASE YOR283W-RELATED"/>
    <property type="match status" value="1"/>
</dbReference>
<dbReference type="RefSeq" id="WP_264599642.1">
    <property type="nucleotide sequence ID" value="NZ_JAOQNS010000001.1"/>
</dbReference>
<dbReference type="Gene3D" id="3.40.50.1240">
    <property type="entry name" value="Phosphoglycerate mutase-like"/>
    <property type="match status" value="1"/>
</dbReference>
<evidence type="ECO:0000313" key="1">
    <source>
        <dbReference type="EMBL" id="MCW2305965.1"/>
    </source>
</evidence>
<dbReference type="Proteomes" id="UP001209755">
    <property type="component" value="Unassembled WGS sequence"/>
</dbReference>
<dbReference type="EC" id="3.1.3.73" evidence="1"/>
<dbReference type="CDD" id="cd07067">
    <property type="entry name" value="HP_PGM_like"/>
    <property type="match status" value="1"/>
</dbReference>
<protein>
    <submittedName>
        <fullName evidence="1">Alpha-ribazole phosphatase</fullName>
        <ecNumber evidence="1">3.1.3.73</ecNumber>
    </submittedName>
</protein>
<evidence type="ECO:0000313" key="2">
    <source>
        <dbReference type="Proteomes" id="UP001209755"/>
    </source>
</evidence>
<dbReference type="SMART" id="SM00855">
    <property type="entry name" value="PGAM"/>
    <property type="match status" value="1"/>
</dbReference>
<dbReference type="InterPro" id="IPR013078">
    <property type="entry name" value="His_Pase_superF_clade-1"/>
</dbReference>
<dbReference type="InterPro" id="IPR050275">
    <property type="entry name" value="PGM_Phosphatase"/>
</dbReference>
<organism evidence="1 2">
    <name type="scientific">Rhodobium gokarnense</name>
    <dbReference type="NCBI Taxonomy" id="364296"/>
    <lineage>
        <taxon>Bacteria</taxon>
        <taxon>Pseudomonadati</taxon>
        <taxon>Pseudomonadota</taxon>
        <taxon>Alphaproteobacteria</taxon>
        <taxon>Hyphomicrobiales</taxon>
        <taxon>Rhodobiaceae</taxon>
        <taxon>Rhodobium</taxon>
    </lineage>
</organism>
<reference evidence="2" key="1">
    <citation type="submission" date="2023-07" db="EMBL/GenBank/DDBJ databases">
        <title>Genome sequencing of Purple Non-Sulfur Bacteria from various extreme environments.</title>
        <authorList>
            <person name="Mayer M."/>
        </authorList>
    </citation>
    <scope>NUCLEOTIDE SEQUENCE [LARGE SCALE GENOMIC DNA]</scope>
    <source>
        <strain evidence="2">DSM 17935</strain>
    </source>
</reference>
<dbReference type="GO" id="GO:0043755">
    <property type="term" value="F:alpha-ribazole phosphatase activity"/>
    <property type="evidence" value="ECO:0007669"/>
    <property type="project" value="UniProtKB-EC"/>
</dbReference>
<name>A0ABT3H6F2_9HYPH</name>
<dbReference type="SUPFAM" id="SSF53254">
    <property type="entry name" value="Phosphoglycerate mutase-like"/>
    <property type="match status" value="1"/>
</dbReference>
<comment type="caution">
    <text evidence="1">The sequence shown here is derived from an EMBL/GenBank/DDBJ whole genome shotgun (WGS) entry which is preliminary data.</text>
</comment>
<keyword evidence="2" id="KW-1185">Reference proteome</keyword>
<dbReference type="InterPro" id="IPR029033">
    <property type="entry name" value="His_PPase_superfam"/>
</dbReference>
<sequence length="177" mass="19284">MPLILLRHLPPDIDPGICYGRLDVPVRVDFEEEADALIPGLPEATRIVSSPLTRCRRLAERIAAARGLDLAIDERIAEIDFARWEGVSWDDVPLAELDEWAADVLGARPHGGESVAMLAARVSRFLADCDPAEPLLCVTHAGVMRAVLAATGHPHPWQAKFAYGAWITRDLPPVTAA</sequence>
<dbReference type="Pfam" id="PF00300">
    <property type="entry name" value="His_Phos_1"/>
    <property type="match status" value="1"/>
</dbReference>
<keyword evidence="1" id="KW-0378">Hydrolase</keyword>
<dbReference type="PANTHER" id="PTHR48100:SF1">
    <property type="entry name" value="HISTIDINE PHOSPHATASE FAMILY PROTEIN-RELATED"/>
    <property type="match status" value="1"/>
</dbReference>
<accession>A0ABT3H6F2</accession>
<proteinExistence type="predicted"/>